<feature type="domain" description="PAS" evidence="15">
    <location>
        <begin position="45"/>
        <end position="87"/>
    </location>
</feature>
<dbReference type="Gene3D" id="3.40.50.2300">
    <property type="match status" value="1"/>
</dbReference>
<dbReference type="Pfam" id="PF07536">
    <property type="entry name" value="HWE_HK"/>
    <property type="match status" value="1"/>
</dbReference>
<dbReference type="InterPro" id="IPR003018">
    <property type="entry name" value="GAF"/>
</dbReference>
<dbReference type="PROSITE" id="PS50110">
    <property type="entry name" value="RESPONSE_REGULATORY"/>
    <property type="match status" value="1"/>
</dbReference>
<dbReference type="InterPro" id="IPR001294">
    <property type="entry name" value="Phytochrome"/>
</dbReference>
<accession>A0ABX7LVB3</accession>
<dbReference type="Gene3D" id="3.30.565.10">
    <property type="entry name" value="Histidine kinase-like ATPase, C-terminal domain"/>
    <property type="match status" value="1"/>
</dbReference>
<dbReference type="InterPro" id="IPR011006">
    <property type="entry name" value="CheY-like_superfamily"/>
</dbReference>
<dbReference type="SMART" id="SM00448">
    <property type="entry name" value="REC"/>
    <property type="match status" value="1"/>
</dbReference>
<feature type="domain" description="Phytochrome chromophore attachment site" evidence="13">
    <location>
        <begin position="143"/>
        <end position="304"/>
    </location>
</feature>
<dbReference type="Pfam" id="PF01590">
    <property type="entry name" value="GAF"/>
    <property type="match status" value="1"/>
</dbReference>
<dbReference type="Gene3D" id="3.30.450.40">
    <property type="match status" value="1"/>
</dbReference>
<dbReference type="PROSITE" id="PS50046">
    <property type="entry name" value="PHYTOCHROME_2"/>
    <property type="match status" value="1"/>
</dbReference>
<dbReference type="EC" id="2.7.13.3" evidence="2"/>
<dbReference type="InterPro" id="IPR000014">
    <property type="entry name" value="PAS"/>
</dbReference>
<comment type="catalytic activity">
    <reaction evidence="1">
        <text>ATP + protein L-histidine = ADP + protein N-phospho-L-histidine.</text>
        <dbReference type="EC" id="2.7.13.3"/>
    </reaction>
</comment>
<dbReference type="RefSeq" id="WP_205682680.1">
    <property type="nucleotide sequence ID" value="NZ_CP070968.1"/>
</dbReference>
<dbReference type="PANTHER" id="PTHR41523:SF8">
    <property type="entry name" value="ETHYLENE RESPONSE SENSOR PROTEIN"/>
    <property type="match status" value="1"/>
</dbReference>
<evidence type="ECO:0000256" key="1">
    <source>
        <dbReference type="ARBA" id="ARBA00000085"/>
    </source>
</evidence>
<keyword evidence="9" id="KW-0067">ATP-binding</keyword>
<evidence type="ECO:0000256" key="4">
    <source>
        <dbReference type="ARBA" id="ARBA00022553"/>
    </source>
</evidence>
<dbReference type="SUPFAM" id="SSF52172">
    <property type="entry name" value="CheY-like"/>
    <property type="match status" value="1"/>
</dbReference>
<keyword evidence="5" id="KW-0716">Sensory transduction</keyword>
<dbReference type="SMART" id="SM00911">
    <property type="entry name" value="HWE_HK"/>
    <property type="match status" value="1"/>
</dbReference>
<dbReference type="EMBL" id="CP070968">
    <property type="protein sequence ID" value="QSF55311.1"/>
    <property type="molecule type" value="Genomic_DNA"/>
</dbReference>
<dbReference type="InterPro" id="IPR043150">
    <property type="entry name" value="Phytochrome_PHY_sf"/>
</dbReference>
<evidence type="ECO:0000256" key="8">
    <source>
        <dbReference type="ARBA" id="ARBA00022777"/>
    </source>
</evidence>
<evidence type="ECO:0000256" key="6">
    <source>
        <dbReference type="ARBA" id="ARBA00022679"/>
    </source>
</evidence>
<organism evidence="16 17">
    <name type="scientific">Brevundimonas fontaquae</name>
    <dbReference type="NCBI Taxonomy" id="2813778"/>
    <lineage>
        <taxon>Bacteria</taxon>
        <taxon>Pseudomonadati</taxon>
        <taxon>Pseudomonadota</taxon>
        <taxon>Alphaproteobacteria</taxon>
        <taxon>Caulobacterales</taxon>
        <taxon>Caulobacteraceae</taxon>
        <taxon>Brevundimonas</taxon>
    </lineage>
</organism>
<feature type="modified residue" description="4-aspartylphosphate" evidence="12">
    <location>
        <position position="784"/>
    </location>
</feature>
<gene>
    <name evidence="16" type="ORF">JX001_05785</name>
</gene>
<dbReference type="InterPro" id="IPR011102">
    <property type="entry name" value="Sig_transdc_His_kinase_HWE"/>
</dbReference>
<dbReference type="Gene3D" id="3.30.450.20">
    <property type="entry name" value="PAS domain"/>
    <property type="match status" value="2"/>
</dbReference>
<evidence type="ECO:0000313" key="17">
    <source>
        <dbReference type="Proteomes" id="UP000662957"/>
    </source>
</evidence>
<feature type="domain" description="Response regulatory" evidence="14">
    <location>
        <begin position="734"/>
        <end position="845"/>
    </location>
</feature>
<evidence type="ECO:0000256" key="3">
    <source>
        <dbReference type="ARBA" id="ARBA00022543"/>
    </source>
</evidence>
<evidence type="ECO:0000256" key="12">
    <source>
        <dbReference type="PROSITE-ProRule" id="PRU00169"/>
    </source>
</evidence>
<dbReference type="PANTHER" id="PTHR41523">
    <property type="entry name" value="TWO-COMPONENT SYSTEM SENSOR PROTEIN"/>
    <property type="match status" value="1"/>
</dbReference>
<evidence type="ECO:0000256" key="7">
    <source>
        <dbReference type="ARBA" id="ARBA00022741"/>
    </source>
</evidence>
<dbReference type="InterPro" id="IPR029016">
    <property type="entry name" value="GAF-like_dom_sf"/>
</dbReference>
<dbReference type="SUPFAM" id="SSF55785">
    <property type="entry name" value="PYP-like sensor domain (PAS domain)"/>
    <property type="match status" value="1"/>
</dbReference>
<evidence type="ECO:0000256" key="11">
    <source>
        <dbReference type="ARBA" id="ARBA00023170"/>
    </source>
</evidence>
<evidence type="ECO:0000256" key="2">
    <source>
        <dbReference type="ARBA" id="ARBA00012438"/>
    </source>
</evidence>
<dbReference type="SMART" id="SM00065">
    <property type="entry name" value="GAF"/>
    <property type="match status" value="1"/>
</dbReference>
<dbReference type="PROSITE" id="PS50112">
    <property type="entry name" value="PAS"/>
    <property type="match status" value="1"/>
</dbReference>
<dbReference type="InterPro" id="IPR001789">
    <property type="entry name" value="Sig_transdc_resp-reg_receiver"/>
</dbReference>
<keyword evidence="6" id="KW-0808">Transferase</keyword>
<dbReference type="Gene3D" id="3.30.450.270">
    <property type="match status" value="1"/>
</dbReference>
<keyword evidence="7" id="KW-0547">Nucleotide-binding</keyword>
<keyword evidence="3" id="KW-0600">Photoreceptor protein</keyword>
<dbReference type="InterPro" id="IPR013515">
    <property type="entry name" value="Phytochrome_cen-reg"/>
</dbReference>
<evidence type="ECO:0000259" key="14">
    <source>
        <dbReference type="PROSITE" id="PS50110"/>
    </source>
</evidence>
<dbReference type="Pfam" id="PF00360">
    <property type="entry name" value="PHY"/>
    <property type="match status" value="1"/>
</dbReference>
<evidence type="ECO:0000256" key="9">
    <source>
        <dbReference type="ARBA" id="ARBA00022840"/>
    </source>
</evidence>
<keyword evidence="17" id="KW-1185">Reference proteome</keyword>
<proteinExistence type="predicted"/>
<evidence type="ECO:0000259" key="13">
    <source>
        <dbReference type="PROSITE" id="PS50046"/>
    </source>
</evidence>
<keyword evidence="4 12" id="KW-0597">Phosphoprotein</keyword>
<dbReference type="InterPro" id="IPR013654">
    <property type="entry name" value="PAS_2"/>
</dbReference>
<keyword evidence="10" id="KW-0157">Chromophore</keyword>
<dbReference type="InterPro" id="IPR016132">
    <property type="entry name" value="Phyto_chromo_attachment"/>
</dbReference>
<dbReference type="SUPFAM" id="SSF55781">
    <property type="entry name" value="GAF domain-like"/>
    <property type="match status" value="2"/>
</dbReference>
<dbReference type="InterPro" id="IPR035965">
    <property type="entry name" value="PAS-like_dom_sf"/>
</dbReference>
<sequence length="846" mass="91975">MLIGSHRTGGALDQCALEAIQFLGEVQSHGCLIEVSTDWIVRRASSNLRAFIGVSPEEVLGRSLVDIVGPNVMHDLRGRLQIAGHDDQGEMVSDVILKGRDERLDVGIHRLGDSIILEFEPASGSGDDRAVQQMLVQLRKMRTLDAVAKLAVRQVRALTGFDRVMVYAFRPDDSGEVVAEARHSDLPAFLGLRYPASDIPVQARALYLRNPIRLIADVSAPTCPVVPRTTPEGALLDLSMAGLRAVSPTHIQYLKNMGVGASMSISIVVDGALWGLIACHHTKPKRPSAALRQQLDFYGAMLSSIVESIQRAEAVEHQAEARELHNAMLASFSGDGGSVDELFPHLQKVQGRLKADGLATFIDGRLRLSGETPNADEALGLMRFLNRTASSQPFQTHELRQAYPEAADWSGDVAGLLAIPVSRRPRDYVVFFRKELVNTVNWAGKPEKAVVPGQNGLSPRTSFALWQDTVRGQSEHWSNQDRRMAEILRVTLLEIVLQVTDHAERQRKTSNDQQDLLIAELNHRVRNILNLIVGLVRQSSDAAVSVKALADEISTRVHALARAHDQLTSNGWGARSLTHMIRVEAGAYLGEKADRVRITGDDAGVQPDAFATVALVMHELITNSAKYGAFRDSSGAVDIALKCSDADGLVIDWLEQGGAPVTPPTRRGFGSTIIERAIPHELGGTASVEFLPSGLRARFTLPSAHIAECSPELQAEMAPAQAPQTPGLDRIEGRVLLVEDNLLIALETEAMLQSLGADDVRVTSSVASAIDSLDESVPAFAVLDYNLGREQSVPIAARLTEMDVPFVFATGYGDAAIIDPRFSDRPVLTKPYSPSNLLDAYRKLGR</sequence>
<dbReference type="Pfam" id="PF08446">
    <property type="entry name" value="PAS_2"/>
    <property type="match status" value="1"/>
</dbReference>
<evidence type="ECO:0000259" key="15">
    <source>
        <dbReference type="PROSITE" id="PS50112"/>
    </source>
</evidence>
<dbReference type="Proteomes" id="UP000662957">
    <property type="component" value="Chromosome"/>
</dbReference>
<evidence type="ECO:0000313" key="16">
    <source>
        <dbReference type="EMBL" id="QSF55311.1"/>
    </source>
</evidence>
<evidence type="ECO:0000256" key="10">
    <source>
        <dbReference type="ARBA" id="ARBA00022991"/>
    </source>
</evidence>
<dbReference type="InterPro" id="IPR036890">
    <property type="entry name" value="HATPase_C_sf"/>
</dbReference>
<keyword evidence="11" id="KW-0675">Receptor</keyword>
<keyword evidence="8" id="KW-0418">Kinase</keyword>
<evidence type="ECO:0000256" key="5">
    <source>
        <dbReference type="ARBA" id="ARBA00022606"/>
    </source>
</evidence>
<reference evidence="16 17" key="1">
    <citation type="submission" date="2021-02" db="EMBL/GenBank/DDBJ databases">
        <title>Brevundimonas sp. CS1 genome sequence.</title>
        <authorList>
            <person name="Lee K."/>
            <person name="Choi Y.-J."/>
            <person name="Son H.-R."/>
        </authorList>
    </citation>
    <scope>NUCLEOTIDE SEQUENCE [LARGE SCALE GENOMIC DNA]</scope>
    <source>
        <strain evidence="16 17">CS1</strain>
    </source>
</reference>
<name>A0ABX7LVB3_9CAUL</name>
<protein>
    <recommendedName>
        <fullName evidence="2">histidine kinase</fullName>
        <ecNumber evidence="2">2.7.13.3</ecNumber>
    </recommendedName>
</protein>
<dbReference type="PRINTS" id="PR01033">
    <property type="entry name" value="PHYTOCHROME"/>
</dbReference>